<feature type="domain" description="THUMP" evidence="4">
    <location>
        <begin position="21"/>
        <end position="147"/>
    </location>
</feature>
<dbReference type="Pfam" id="PF22020">
    <property type="entry name" value="RlmL_1st"/>
    <property type="match status" value="1"/>
</dbReference>
<proteinExistence type="predicted"/>
<dbReference type="PROSITE" id="PS00092">
    <property type="entry name" value="N6_MTASE"/>
    <property type="match status" value="1"/>
</dbReference>
<dbReference type="InterPro" id="IPR000241">
    <property type="entry name" value="RlmKL-like_Mtase"/>
</dbReference>
<evidence type="ECO:0000259" key="4">
    <source>
        <dbReference type="PROSITE" id="PS51165"/>
    </source>
</evidence>
<dbReference type="InterPro" id="IPR002052">
    <property type="entry name" value="DNA_methylase_N6_adenine_CS"/>
</dbReference>
<dbReference type="Proteomes" id="UP000192783">
    <property type="component" value="Unassembled WGS sequence"/>
</dbReference>
<dbReference type="CDD" id="cd11715">
    <property type="entry name" value="THUMP_AdoMetMT"/>
    <property type="match status" value="1"/>
</dbReference>
<dbReference type="GO" id="GO:0070043">
    <property type="term" value="F:rRNA (guanine-N7-)-methyltransferase activity"/>
    <property type="evidence" value="ECO:0007669"/>
    <property type="project" value="TreeGrafter"/>
</dbReference>
<dbReference type="SUPFAM" id="SSF53335">
    <property type="entry name" value="S-adenosyl-L-methionine-dependent methyltransferases"/>
    <property type="match status" value="1"/>
</dbReference>
<dbReference type="PANTHER" id="PTHR47313:SF1">
    <property type="entry name" value="RIBOSOMAL RNA LARGE SUBUNIT METHYLTRANSFERASE K_L"/>
    <property type="match status" value="1"/>
</dbReference>
<dbReference type="Gene3D" id="3.30.2130.30">
    <property type="match status" value="1"/>
</dbReference>
<evidence type="ECO:0000256" key="2">
    <source>
        <dbReference type="ARBA" id="ARBA00022679"/>
    </source>
</evidence>
<name>A0A1W1X2U9_9BACT</name>
<keyword evidence="2" id="KW-0808">Transferase</keyword>
<protein>
    <submittedName>
        <fullName evidence="5">Putative N6-adenine-specific DNA methylase</fullName>
    </submittedName>
</protein>
<accession>A0A1W1X2U9</accession>
<dbReference type="EMBL" id="FWXF01000001">
    <property type="protein sequence ID" value="SMC17731.1"/>
    <property type="molecule type" value="Genomic_DNA"/>
</dbReference>
<dbReference type="GO" id="GO:0008990">
    <property type="term" value="F:rRNA (guanine-N2-)-methyltransferase activity"/>
    <property type="evidence" value="ECO:0007669"/>
    <property type="project" value="TreeGrafter"/>
</dbReference>
<keyword evidence="3" id="KW-0694">RNA-binding</keyword>
<dbReference type="GO" id="GO:0003723">
    <property type="term" value="F:RNA binding"/>
    <property type="evidence" value="ECO:0007669"/>
    <property type="project" value="UniProtKB-UniRule"/>
</dbReference>
<evidence type="ECO:0000313" key="6">
    <source>
        <dbReference type="Proteomes" id="UP000192783"/>
    </source>
</evidence>
<keyword evidence="1 5" id="KW-0489">Methyltransferase</keyword>
<keyword evidence="6" id="KW-1185">Reference proteome</keyword>
<dbReference type="Pfam" id="PF01170">
    <property type="entry name" value="UPF0020"/>
    <property type="match status" value="1"/>
</dbReference>
<dbReference type="PROSITE" id="PS51165">
    <property type="entry name" value="THUMP"/>
    <property type="match status" value="1"/>
</dbReference>
<dbReference type="STRING" id="1121390.SAMN02746041_00383"/>
<organism evidence="5 6">
    <name type="scientific">Desulfacinum hydrothermale DSM 13146</name>
    <dbReference type="NCBI Taxonomy" id="1121390"/>
    <lineage>
        <taxon>Bacteria</taxon>
        <taxon>Pseudomonadati</taxon>
        <taxon>Thermodesulfobacteriota</taxon>
        <taxon>Syntrophobacteria</taxon>
        <taxon>Syntrophobacterales</taxon>
        <taxon>Syntrophobacteraceae</taxon>
        <taxon>Desulfacinum</taxon>
    </lineage>
</organism>
<reference evidence="5 6" key="1">
    <citation type="submission" date="2017-04" db="EMBL/GenBank/DDBJ databases">
        <authorList>
            <person name="Afonso C.L."/>
            <person name="Miller P.J."/>
            <person name="Scott M.A."/>
            <person name="Spackman E."/>
            <person name="Goraichik I."/>
            <person name="Dimitrov K.M."/>
            <person name="Suarez D.L."/>
            <person name="Swayne D.E."/>
        </authorList>
    </citation>
    <scope>NUCLEOTIDE SEQUENCE [LARGE SCALE GENOMIC DNA]</scope>
    <source>
        <strain evidence="5 6">DSM 13146</strain>
    </source>
</reference>
<dbReference type="InterPro" id="IPR004114">
    <property type="entry name" value="THUMP_dom"/>
</dbReference>
<evidence type="ECO:0000256" key="3">
    <source>
        <dbReference type="PROSITE-ProRule" id="PRU00529"/>
    </source>
</evidence>
<dbReference type="InterPro" id="IPR029063">
    <property type="entry name" value="SAM-dependent_MTases_sf"/>
</dbReference>
<sequence>MGAQVVEISEAGVEFEGKLELCYRANLWLRTAGRVLCRLPGFRAGSREELFARACKIPWELWLPRDLALGVQAYVVRSRLRHTQRAAQAVRDAIRRRLEAMGLEARFAQEAPSADSPLDSAKPAAKEWVQRIFVRIEDNRCVISLDTTGPHLHQRGYRIRHTGAPLRETLAAAILQRAGWDGRRPLVDGMCGSGTLAIEAAWMGRGVAPGRNRGFLFERWPSFQQKTWNYLLKKADEAVDRSLEMHIVGIDRHGEALRTAADNARRAQADGDIRWVKRPFESFRPEDYGLSGGLVVLNPPYGVRLSGGDMEMYRRILHHLAACFGGWDAAVIAPVREFLSESGVRPDRVWKVRHGGLTVHVGFYRLAPHGRP</sequence>
<dbReference type="Gene3D" id="3.40.50.150">
    <property type="entry name" value="Vaccinia Virus protein VP39"/>
    <property type="match status" value="1"/>
</dbReference>
<evidence type="ECO:0000256" key="1">
    <source>
        <dbReference type="ARBA" id="ARBA00022603"/>
    </source>
</evidence>
<dbReference type="PANTHER" id="PTHR47313">
    <property type="entry name" value="RIBOSOMAL RNA LARGE SUBUNIT METHYLTRANSFERASE K/L"/>
    <property type="match status" value="1"/>
</dbReference>
<evidence type="ECO:0000313" key="5">
    <source>
        <dbReference type="EMBL" id="SMC17731.1"/>
    </source>
</evidence>
<dbReference type="AlphaFoldDB" id="A0A1W1X2U9"/>
<gene>
    <name evidence="5" type="ORF">SAMN02746041_00383</name>
</gene>
<dbReference type="InterPro" id="IPR054170">
    <property type="entry name" value="RlmL_1st"/>
</dbReference>